<feature type="region of interest" description="Disordered" evidence="2">
    <location>
        <begin position="20"/>
        <end position="135"/>
    </location>
</feature>
<dbReference type="PANTHER" id="PTHR23159:SF31">
    <property type="entry name" value="CENTROSOME-ASSOCIATED PROTEIN CEP250 ISOFORM X1"/>
    <property type="match status" value="1"/>
</dbReference>
<dbReference type="OrthoDB" id="5413982at2759"/>
<dbReference type="SUPFAM" id="SSF46579">
    <property type="entry name" value="Prefoldin"/>
    <property type="match status" value="1"/>
</dbReference>
<feature type="region of interest" description="Disordered" evidence="2">
    <location>
        <begin position="494"/>
        <end position="519"/>
    </location>
</feature>
<proteinExistence type="predicted"/>
<organism evidence="3 4">
    <name type="scientific">Microthyrium microscopicum</name>
    <dbReference type="NCBI Taxonomy" id="703497"/>
    <lineage>
        <taxon>Eukaryota</taxon>
        <taxon>Fungi</taxon>
        <taxon>Dikarya</taxon>
        <taxon>Ascomycota</taxon>
        <taxon>Pezizomycotina</taxon>
        <taxon>Dothideomycetes</taxon>
        <taxon>Dothideomycetes incertae sedis</taxon>
        <taxon>Microthyriales</taxon>
        <taxon>Microthyriaceae</taxon>
        <taxon>Microthyrium</taxon>
    </lineage>
</organism>
<name>A0A6A6UEG8_9PEZI</name>
<dbReference type="Proteomes" id="UP000799302">
    <property type="component" value="Unassembled WGS sequence"/>
</dbReference>
<feature type="compositionally biased region" description="Low complexity" evidence="2">
    <location>
        <begin position="209"/>
        <end position="226"/>
    </location>
</feature>
<dbReference type="PANTHER" id="PTHR23159">
    <property type="entry name" value="CENTROSOMAL PROTEIN 2"/>
    <property type="match status" value="1"/>
</dbReference>
<feature type="compositionally biased region" description="Polar residues" evidence="2">
    <location>
        <begin position="98"/>
        <end position="110"/>
    </location>
</feature>
<evidence type="ECO:0000313" key="3">
    <source>
        <dbReference type="EMBL" id="KAF2669877.1"/>
    </source>
</evidence>
<dbReference type="EMBL" id="MU004234">
    <property type="protein sequence ID" value="KAF2669877.1"/>
    <property type="molecule type" value="Genomic_DNA"/>
</dbReference>
<reference evidence="3" key="1">
    <citation type="journal article" date="2020" name="Stud. Mycol.">
        <title>101 Dothideomycetes genomes: a test case for predicting lifestyles and emergence of pathogens.</title>
        <authorList>
            <person name="Haridas S."/>
            <person name="Albert R."/>
            <person name="Binder M."/>
            <person name="Bloem J."/>
            <person name="Labutti K."/>
            <person name="Salamov A."/>
            <person name="Andreopoulos B."/>
            <person name="Baker S."/>
            <person name="Barry K."/>
            <person name="Bills G."/>
            <person name="Bluhm B."/>
            <person name="Cannon C."/>
            <person name="Castanera R."/>
            <person name="Culley D."/>
            <person name="Daum C."/>
            <person name="Ezra D."/>
            <person name="Gonzalez J."/>
            <person name="Henrissat B."/>
            <person name="Kuo A."/>
            <person name="Liang C."/>
            <person name="Lipzen A."/>
            <person name="Lutzoni F."/>
            <person name="Magnuson J."/>
            <person name="Mondo S."/>
            <person name="Nolan M."/>
            <person name="Ohm R."/>
            <person name="Pangilinan J."/>
            <person name="Park H.-J."/>
            <person name="Ramirez L."/>
            <person name="Alfaro M."/>
            <person name="Sun H."/>
            <person name="Tritt A."/>
            <person name="Yoshinaga Y."/>
            <person name="Zwiers L.-H."/>
            <person name="Turgeon B."/>
            <person name="Goodwin S."/>
            <person name="Spatafora J."/>
            <person name="Crous P."/>
            <person name="Grigoriev I."/>
        </authorList>
    </citation>
    <scope>NUCLEOTIDE SEQUENCE</scope>
    <source>
        <strain evidence="3">CBS 115976</strain>
    </source>
</reference>
<evidence type="ECO:0000256" key="2">
    <source>
        <dbReference type="SAM" id="MobiDB-lite"/>
    </source>
</evidence>
<evidence type="ECO:0000313" key="4">
    <source>
        <dbReference type="Proteomes" id="UP000799302"/>
    </source>
</evidence>
<feature type="coiled-coil region" evidence="1">
    <location>
        <begin position="361"/>
        <end position="388"/>
    </location>
</feature>
<accession>A0A6A6UEG8</accession>
<feature type="compositionally biased region" description="Acidic residues" evidence="2">
    <location>
        <begin position="60"/>
        <end position="75"/>
    </location>
</feature>
<feature type="compositionally biased region" description="Basic and acidic residues" evidence="2">
    <location>
        <begin position="34"/>
        <end position="59"/>
    </location>
</feature>
<evidence type="ECO:0000256" key="1">
    <source>
        <dbReference type="SAM" id="Coils"/>
    </source>
</evidence>
<feature type="region of interest" description="Disordered" evidence="2">
    <location>
        <begin position="203"/>
        <end position="232"/>
    </location>
</feature>
<sequence length="576" mass="62797">MAGEDDKEKAEKLAAAKKKYELMKKQKSKKAGSKKTEEKAEASAPKSEKQVKAVPKDEPKEEEPEEPTAEVDESKEEDKTPEPSSPTSTKNNHGRKPSVSQQSRIRSTSFKAGLSQDAPASPVLNSGPLSPAADAADIYRKQVQRIEELERENKTLQEDAVRLRTLEDEVQELRESNSDASILKAKADEADKLRTEVAALQRQNTQLTQQASAKKSRQESSSSPSADIKAELASKSHTIEALELDISSLNARLSTLQTTSNNQAATILQLESQLEKANTASTSATTELADLKAALSAKKNTDDSTTDLAPRVAQLEAELATAQRSASTATQRADTLDAKIAALATLHRDSDTRSADRAAALERAQRESKDLRTRLAALRTEADRLRNEATRRSRVEAEGDAAGLDELEDEERERLVLRVRELEAHVFELERGHWRDARRALQPTLDTNAEGAGFDDVDLSASVHGATPRATSAKQGSSFADVISSGISAFTGTDASAGGRIRGNTGAGSRPRKQSLGLMDDDEFEFDEDAFRKAQEEESKAQVERVREVKRGLTKWVGWRVDIADLRAGMGGVFDV</sequence>
<protein>
    <recommendedName>
        <fullName evidence="5">M protein repeat protein</fullName>
    </recommendedName>
</protein>
<keyword evidence="4" id="KW-1185">Reference proteome</keyword>
<keyword evidence="1" id="KW-0175">Coiled coil</keyword>
<dbReference type="AlphaFoldDB" id="A0A6A6UEG8"/>
<gene>
    <name evidence="3" type="ORF">BT63DRAFT_478112</name>
</gene>
<evidence type="ECO:0008006" key="5">
    <source>
        <dbReference type="Google" id="ProtNLM"/>
    </source>
</evidence>